<protein>
    <submittedName>
        <fullName evidence="1">Uncharacterized protein</fullName>
    </submittedName>
</protein>
<organism evidence="1 2">
    <name type="scientific">Iphiclides podalirius</name>
    <name type="common">scarce swallowtail</name>
    <dbReference type="NCBI Taxonomy" id="110791"/>
    <lineage>
        <taxon>Eukaryota</taxon>
        <taxon>Metazoa</taxon>
        <taxon>Ecdysozoa</taxon>
        <taxon>Arthropoda</taxon>
        <taxon>Hexapoda</taxon>
        <taxon>Insecta</taxon>
        <taxon>Pterygota</taxon>
        <taxon>Neoptera</taxon>
        <taxon>Endopterygota</taxon>
        <taxon>Lepidoptera</taxon>
        <taxon>Glossata</taxon>
        <taxon>Ditrysia</taxon>
        <taxon>Papilionoidea</taxon>
        <taxon>Papilionidae</taxon>
        <taxon>Papilioninae</taxon>
        <taxon>Iphiclides</taxon>
    </lineage>
</organism>
<sequence>MCRQVQPLIQTEARQALRHFPEQRPHDSGSPINSVRRNFAEIAVHRRRGAFYSGGCSLGPEFLAADAAVCATFAAGR</sequence>
<evidence type="ECO:0000313" key="2">
    <source>
        <dbReference type="Proteomes" id="UP000837857"/>
    </source>
</evidence>
<reference evidence="1" key="1">
    <citation type="submission" date="2022-03" db="EMBL/GenBank/DDBJ databases">
        <authorList>
            <person name="Martin H S."/>
        </authorList>
    </citation>
    <scope>NUCLEOTIDE SEQUENCE</scope>
</reference>
<name>A0ABN8IE61_9NEOP</name>
<evidence type="ECO:0000313" key="1">
    <source>
        <dbReference type="EMBL" id="CAH2054250.1"/>
    </source>
</evidence>
<gene>
    <name evidence="1" type="ORF">IPOD504_LOCUS8548</name>
</gene>
<dbReference type="Proteomes" id="UP000837857">
    <property type="component" value="Chromosome 21"/>
</dbReference>
<dbReference type="EMBL" id="OW152833">
    <property type="protein sequence ID" value="CAH2054250.1"/>
    <property type="molecule type" value="Genomic_DNA"/>
</dbReference>
<keyword evidence="2" id="KW-1185">Reference proteome</keyword>
<feature type="non-terminal residue" evidence="1">
    <location>
        <position position="1"/>
    </location>
</feature>
<accession>A0ABN8IE61</accession>
<proteinExistence type="predicted"/>